<evidence type="ECO:0000256" key="1">
    <source>
        <dbReference type="ARBA" id="ARBA00004651"/>
    </source>
</evidence>
<gene>
    <name evidence="7" type="ORF">BFN67_01725</name>
</gene>
<proteinExistence type="predicted"/>
<keyword evidence="5 6" id="KW-0472">Membrane</keyword>
<reference evidence="7 8" key="1">
    <citation type="journal article" date="2016" name="Int. J. Syst. Evol. Microbiol.">
        <title>Pseudaminobacter manganicus sp. nov., isolated from sludge of a manganese mine.</title>
        <authorList>
            <person name="Li J."/>
            <person name="Huang J."/>
            <person name="Liao S."/>
            <person name="Wang G."/>
        </authorList>
    </citation>
    <scope>NUCLEOTIDE SEQUENCE [LARGE SCALE GENOMIC DNA]</scope>
    <source>
        <strain evidence="7 8">JH-7</strain>
    </source>
</reference>
<keyword evidence="4 6" id="KW-1133">Transmembrane helix</keyword>
<dbReference type="InterPro" id="IPR050833">
    <property type="entry name" value="Poly_Biosynth_Transport"/>
</dbReference>
<evidence type="ECO:0000313" key="7">
    <source>
        <dbReference type="EMBL" id="OQM77580.1"/>
    </source>
</evidence>
<comment type="caution">
    <text evidence="7">The sequence shown here is derived from an EMBL/GenBank/DDBJ whole genome shotgun (WGS) entry which is preliminary data.</text>
</comment>
<accession>A0A1V8RWL1</accession>
<dbReference type="Proteomes" id="UP000191905">
    <property type="component" value="Unassembled WGS sequence"/>
</dbReference>
<feature type="transmembrane region" description="Helical" evidence="6">
    <location>
        <begin position="417"/>
        <end position="439"/>
    </location>
</feature>
<dbReference type="EMBL" id="MDET01000001">
    <property type="protein sequence ID" value="OQM77580.1"/>
    <property type="molecule type" value="Genomic_DNA"/>
</dbReference>
<feature type="transmembrane region" description="Helical" evidence="6">
    <location>
        <begin position="329"/>
        <end position="350"/>
    </location>
</feature>
<evidence type="ECO:0000256" key="6">
    <source>
        <dbReference type="SAM" id="Phobius"/>
    </source>
</evidence>
<keyword evidence="8" id="KW-1185">Reference proteome</keyword>
<evidence type="ECO:0000256" key="4">
    <source>
        <dbReference type="ARBA" id="ARBA00022989"/>
    </source>
</evidence>
<dbReference type="STRING" id="1873176.BFN67_01725"/>
<feature type="transmembrane region" description="Helical" evidence="6">
    <location>
        <begin position="144"/>
        <end position="164"/>
    </location>
</feature>
<dbReference type="PANTHER" id="PTHR30250:SF11">
    <property type="entry name" value="O-ANTIGEN TRANSPORTER-RELATED"/>
    <property type="match status" value="1"/>
</dbReference>
<feature type="transmembrane region" description="Helical" evidence="6">
    <location>
        <begin position="393"/>
        <end position="411"/>
    </location>
</feature>
<protein>
    <recommendedName>
        <fullName evidence="9">Polysaccharide biosynthesis protein</fullName>
    </recommendedName>
</protein>
<keyword evidence="2" id="KW-1003">Cell membrane</keyword>
<evidence type="ECO:0000256" key="3">
    <source>
        <dbReference type="ARBA" id="ARBA00022692"/>
    </source>
</evidence>
<dbReference type="AlphaFoldDB" id="A0A1V8RWL1"/>
<keyword evidence="3 6" id="KW-0812">Transmembrane</keyword>
<name>A0A1V8RWL1_9HYPH</name>
<dbReference type="PANTHER" id="PTHR30250">
    <property type="entry name" value="PST FAMILY PREDICTED COLANIC ACID TRANSPORTER"/>
    <property type="match status" value="1"/>
</dbReference>
<evidence type="ECO:0008006" key="9">
    <source>
        <dbReference type="Google" id="ProtNLM"/>
    </source>
</evidence>
<feature type="transmembrane region" description="Helical" evidence="6">
    <location>
        <begin position="362"/>
        <end position="386"/>
    </location>
</feature>
<dbReference type="Pfam" id="PF13440">
    <property type="entry name" value="Polysacc_synt_3"/>
    <property type="match status" value="1"/>
</dbReference>
<feature type="transmembrane region" description="Helical" evidence="6">
    <location>
        <begin position="185"/>
        <end position="207"/>
    </location>
</feature>
<dbReference type="GO" id="GO:0005886">
    <property type="term" value="C:plasma membrane"/>
    <property type="evidence" value="ECO:0007669"/>
    <property type="project" value="UniProtKB-SubCell"/>
</dbReference>
<evidence type="ECO:0000256" key="2">
    <source>
        <dbReference type="ARBA" id="ARBA00022475"/>
    </source>
</evidence>
<evidence type="ECO:0000256" key="5">
    <source>
        <dbReference type="ARBA" id="ARBA00023136"/>
    </source>
</evidence>
<feature type="transmembrane region" description="Helical" evidence="6">
    <location>
        <begin position="267"/>
        <end position="286"/>
    </location>
</feature>
<evidence type="ECO:0000313" key="8">
    <source>
        <dbReference type="Proteomes" id="UP000191905"/>
    </source>
</evidence>
<organism evidence="7 8">
    <name type="scientific">Manganibacter manganicus</name>
    <dbReference type="NCBI Taxonomy" id="1873176"/>
    <lineage>
        <taxon>Bacteria</taxon>
        <taxon>Pseudomonadati</taxon>
        <taxon>Pseudomonadota</taxon>
        <taxon>Alphaproteobacteria</taxon>
        <taxon>Hyphomicrobiales</taxon>
        <taxon>Phyllobacteriaceae</taxon>
        <taxon>Manganibacter</taxon>
    </lineage>
</organism>
<feature type="transmembrane region" description="Helical" evidence="6">
    <location>
        <begin position="109"/>
        <end position="132"/>
    </location>
</feature>
<feature type="transmembrane region" description="Helical" evidence="6">
    <location>
        <begin position="42"/>
        <end position="63"/>
    </location>
</feature>
<feature type="transmembrane region" description="Helical" evidence="6">
    <location>
        <begin position="75"/>
        <end position="97"/>
    </location>
</feature>
<sequence length="450" mass="47619">MPLHPHLSQEALLDQRRPGRRLGMTLQARLARLTGNDMVRDVLRLVTGTVGGRVITLAAMPFVTRLYSPQDFALLAVYLGTVTMISAIACLRFDVAIPVAGDDSDAAHLLVLALLIAIGTALLGLIAVLLAAERIAGLLGQPALAPWLWLVPLGVFLSGSYSALQFWATRARRFGSIAMTRITQAAAGVSTMLALGWAGVAPLGLMLGNLLNASAGGFRLGIDALREDRTALAGVSCRGLVKAFAAYRRFPLYSAPEALVNMAGAQVPILIIAAFSPSEAGFLLLAQQVMAAPMKLLGSSISQVYVSRAPEEFRAGRLADFTLSTMRKLVVLGMGPLILAGVLAPILFPIVFGAEWSRAGEIVAWMVPWMALQFISSPVSLVMYVVGRQRAMLVLTLFGAIVRIGAVSIAAQSGGGLMIGAMIGASAIFYGVCLVIFIISSRLKLLNIIN</sequence>
<comment type="subcellular location">
    <subcellularLocation>
        <location evidence="1">Cell membrane</location>
        <topology evidence="1">Multi-pass membrane protein</topology>
    </subcellularLocation>
</comment>